<comment type="caution">
    <text evidence="1">The sequence shown here is derived from an EMBL/GenBank/DDBJ whole genome shotgun (WGS) entry which is preliminary data.</text>
</comment>
<dbReference type="EMBL" id="JAUJYO010000004">
    <property type="protein sequence ID" value="KAK1318654.1"/>
    <property type="molecule type" value="Genomic_DNA"/>
</dbReference>
<sequence>MAPTPTAAPFRRGILQKETEFWEWSTCGEVHMFKKRNDPQNNGDEPQAV</sequence>
<organism evidence="1 2">
    <name type="scientific">Acorus calamus</name>
    <name type="common">Sweet flag</name>
    <dbReference type="NCBI Taxonomy" id="4465"/>
    <lineage>
        <taxon>Eukaryota</taxon>
        <taxon>Viridiplantae</taxon>
        <taxon>Streptophyta</taxon>
        <taxon>Embryophyta</taxon>
        <taxon>Tracheophyta</taxon>
        <taxon>Spermatophyta</taxon>
        <taxon>Magnoliopsida</taxon>
        <taxon>Liliopsida</taxon>
        <taxon>Acoraceae</taxon>
        <taxon>Acorus</taxon>
    </lineage>
</organism>
<dbReference type="Proteomes" id="UP001180020">
    <property type="component" value="Unassembled WGS sequence"/>
</dbReference>
<name>A0AAV9F031_ACOCL</name>
<reference evidence="1" key="2">
    <citation type="submission" date="2023-06" db="EMBL/GenBank/DDBJ databases">
        <authorList>
            <person name="Ma L."/>
            <person name="Liu K.-W."/>
            <person name="Li Z."/>
            <person name="Hsiao Y.-Y."/>
            <person name="Qi Y."/>
            <person name="Fu T."/>
            <person name="Tang G."/>
            <person name="Zhang D."/>
            <person name="Sun W.-H."/>
            <person name="Liu D.-K."/>
            <person name="Li Y."/>
            <person name="Chen G.-Z."/>
            <person name="Liu X.-D."/>
            <person name="Liao X.-Y."/>
            <person name="Jiang Y.-T."/>
            <person name="Yu X."/>
            <person name="Hao Y."/>
            <person name="Huang J."/>
            <person name="Zhao X.-W."/>
            <person name="Ke S."/>
            <person name="Chen Y.-Y."/>
            <person name="Wu W.-L."/>
            <person name="Hsu J.-L."/>
            <person name="Lin Y.-F."/>
            <person name="Huang M.-D."/>
            <person name="Li C.-Y."/>
            <person name="Huang L."/>
            <person name="Wang Z.-W."/>
            <person name="Zhao X."/>
            <person name="Zhong W.-Y."/>
            <person name="Peng D.-H."/>
            <person name="Ahmad S."/>
            <person name="Lan S."/>
            <person name="Zhang J.-S."/>
            <person name="Tsai W.-C."/>
            <person name="Van De Peer Y."/>
            <person name="Liu Z.-J."/>
        </authorList>
    </citation>
    <scope>NUCLEOTIDE SEQUENCE</scope>
    <source>
        <strain evidence="1">CP</strain>
        <tissue evidence="1">Leaves</tissue>
    </source>
</reference>
<protein>
    <submittedName>
        <fullName evidence="1">Uncharacterized protein</fullName>
    </submittedName>
</protein>
<accession>A0AAV9F031</accession>
<dbReference type="AlphaFoldDB" id="A0AAV9F031"/>
<gene>
    <name evidence="1" type="ORF">QJS10_CPB04g01310</name>
</gene>
<evidence type="ECO:0000313" key="1">
    <source>
        <dbReference type="EMBL" id="KAK1318654.1"/>
    </source>
</evidence>
<evidence type="ECO:0000313" key="2">
    <source>
        <dbReference type="Proteomes" id="UP001180020"/>
    </source>
</evidence>
<keyword evidence="2" id="KW-1185">Reference proteome</keyword>
<reference evidence="1" key="1">
    <citation type="journal article" date="2023" name="Nat. Commun.">
        <title>Diploid and tetraploid genomes of Acorus and the evolution of monocots.</title>
        <authorList>
            <person name="Ma L."/>
            <person name="Liu K.W."/>
            <person name="Li Z."/>
            <person name="Hsiao Y.Y."/>
            <person name="Qi Y."/>
            <person name="Fu T."/>
            <person name="Tang G.D."/>
            <person name="Zhang D."/>
            <person name="Sun W.H."/>
            <person name="Liu D.K."/>
            <person name="Li Y."/>
            <person name="Chen G.Z."/>
            <person name="Liu X.D."/>
            <person name="Liao X.Y."/>
            <person name="Jiang Y.T."/>
            <person name="Yu X."/>
            <person name="Hao Y."/>
            <person name="Huang J."/>
            <person name="Zhao X.W."/>
            <person name="Ke S."/>
            <person name="Chen Y.Y."/>
            <person name="Wu W.L."/>
            <person name="Hsu J.L."/>
            <person name="Lin Y.F."/>
            <person name="Huang M.D."/>
            <person name="Li C.Y."/>
            <person name="Huang L."/>
            <person name="Wang Z.W."/>
            <person name="Zhao X."/>
            <person name="Zhong W.Y."/>
            <person name="Peng D.H."/>
            <person name="Ahmad S."/>
            <person name="Lan S."/>
            <person name="Zhang J.S."/>
            <person name="Tsai W.C."/>
            <person name="Van de Peer Y."/>
            <person name="Liu Z.J."/>
        </authorList>
    </citation>
    <scope>NUCLEOTIDE SEQUENCE</scope>
    <source>
        <strain evidence="1">CP</strain>
    </source>
</reference>
<proteinExistence type="predicted"/>